<proteinExistence type="predicted"/>
<dbReference type="GO" id="GO:0006623">
    <property type="term" value="P:protein targeting to vacuole"/>
    <property type="evidence" value="ECO:0007669"/>
    <property type="project" value="TreeGrafter"/>
</dbReference>
<keyword evidence="2 4" id="KW-0863">Zinc-finger</keyword>
<dbReference type="GO" id="GO:0032266">
    <property type="term" value="F:phosphatidylinositol-3-phosphate binding"/>
    <property type="evidence" value="ECO:0007669"/>
    <property type="project" value="TreeGrafter"/>
</dbReference>
<accession>A0A485KBE9</accession>
<evidence type="ECO:0000256" key="5">
    <source>
        <dbReference type="SAM" id="MobiDB-lite"/>
    </source>
</evidence>
<dbReference type="Gene3D" id="3.30.40.10">
    <property type="entry name" value="Zinc/RING finger domain, C3HC4 (zinc finger)"/>
    <property type="match status" value="1"/>
</dbReference>
<dbReference type="GO" id="GO:0033565">
    <property type="term" value="C:ESCRT-0 complex"/>
    <property type="evidence" value="ECO:0007669"/>
    <property type="project" value="TreeGrafter"/>
</dbReference>
<feature type="region of interest" description="Disordered" evidence="5">
    <location>
        <begin position="958"/>
        <end position="1023"/>
    </location>
</feature>
<evidence type="ECO:0000256" key="3">
    <source>
        <dbReference type="ARBA" id="ARBA00022833"/>
    </source>
</evidence>
<dbReference type="GO" id="GO:0008270">
    <property type="term" value="F:zinc ion binding"/>
    <property type="evidence" value="ECO:0007669"/>
    <property type="project" value="UniProtKB-KW"/>
</dbReference>
<organism evidence="8 9">
    <name type="scientific">Aphanomyces stellatus</name>
    <dbReference type="NCBI Taxonomy" id="120398"/>
    <lineage>
        <taxon>Eukaryota</taxon>
        <taxon>Sar</taxon>
        <taxon>Stramenopiles</taxon>
        <taxon>Oomycota</taxon>
        <taxon>Saprolegniomycetes</taxon>
        <taxon>Saprolegniales</taxon>
        <taxon>Verrucalvaceae</taxon>
        <taxon>Aphanomyces</taxon>
    </lineage>
</organism>
<sequence>MWTRVNLKKETAPSHSLISRAYRKHCNEFSDAFLSGKYTLEELLNESMSEALLVFISENVPAGMRSALHKVENMHECVRLAMGLSYNPEKLISPETQDLALGLSLLMNTKSTMVQCNTTFQPGHSDRCTSFWGLFFNAIEDAVTIHTKYHLPADDPIRRMTAAFSTIIRHAIMNWNKGMCILFHLSEHPAHVQFLLDYIEYDDVRDAVVRLIYCDHSYEAMQKLKATKLISQLVQRLTSRPVTSEKDNVESVLRSLIYSPYISPRGDLIFVKSIPKDTLTGEPDYVQLCGSSRDLTNAPLRQFTSRKVRHLVHMVMEQTHVPAIVDGMLEEFRCYTPTTRGLFCLCRQNKIDRLVVSFGCTRHLTALFELVTTVEFSEKTGKGQVGIECQYMHCQTHVMIHELVTINGDDVKALLNCMLGLMVQPLSGAPMTVSIENIVSAKASAPTSIVVQCKDRDSITINVPSKESQARWLLHFENALKGNAVELDIFCSDDWKSNIAEYQALRLAVIQTLESRASVLTSIVHTPTMASWPAMHLCDMMQAIVGMQSKRMDALLLASGLLGWLLNCYAVVKTSWLLTRMSQIVVFYLSDPNCKRSRSCPVVAHLMQHGPAKFAAGPRGFVTCIYEVVDQCIHCPHSNSMLRVGQLASESAAWTDILSKQEPSAEPPHPSAIPSILQSASFPRPPAFQKDILDLLAQPSFASYDIGSSFLVGNGCVFGYVYKKENNYWKRALVVFEQTSYKLWSFIPSQHKPLTAINWQWIIPTSVVPHFCHGEDELHTSIGHHGFDVLSDVHHNNTTWNFCTTALHERDEWIQVLQTAAATIAALAQHTVSKDSKGSRECVNCHAAFHVFRRPHPCLRCGKTLCTKCAKIQNYHKPIPEMGILTPVRHCQSCFDASGGAMSEKFPTLLNPGGPLLHEGGGNDLDRVGPELDAINKTRKTILPLSSTAKRQMFQLDIPSDDESSPPSTGLSFPSTPLEVEDKPTSFAKHMPPLSLAGDPSPLEPVVEAVSPTPPPAPTALDSPVEAMSTARSNATSDTAPTTFKPTVVVSGESVMAQNGVTGTTSSSSDEMTTSPLNGELKTTRHTSNGHAAVDVSSKLVATAPVESKTSPAGTK</sequence>
<dbReference type="AlphaFoldDB" id="A0A485KBE9"/>
<keyword evidence="9" id="KW-1185">Reference proteome</keyword>
<evidence type="ECO:0000313" key="7">
    <source>
        <dbReference type="EMBL" id="KAF0717551.1"/>
    </source>
</evidence>
<protein>
    <submittedName>
        <fullName evidence="8">Aste57867_2228 protein</fullName>
    </submittedName>
</protein>
<gene>
    <name evidence="8" type="primary">Aste57867_2228</name>
    <name evidence="7" type="ORF">As57867_002223</name>
    <name evidence="8" type="ORF">ASTE57867_2228</name>
</gene>
<keyword evidence="3" id="KW-0862">Zinc</keyword>
<name>A0A485KBE9_9STRA</name>
<feature type="compositionally biased region" description="Low complexity" evidence="5">
    <location>
        <begin position="1062"/>
        <end position="1075"/>
    </location>
</feature>
<dbReference type="GO" id="GO:0043130">
    <property type="term" value="F:ubiquitin binding"/>
    <property type="evidence" value="ECO:0007669"/>
    <property type="project" value="TreeGrafter"/>
</dbReference>
<evidence type="ECO:0000256" key="2">
    <source>
        <dbReference type="ARBA" id="ARBA00022771"/>
    </source>
</evidence>
<feature type="region of interest" description="Disordered" evidence="5">
    <location>
        <begin position="1059"/>
        <end position="1116"/>
    </location>
</feature>
<dbReference type="EMBL" id="CAADRA010000240">
    <property type="protein sequence ID" value="VFT79431.1"/>
    <property type="molecule type" value="Genomic_DNA"/>
</dbReference>
<dbReference type="InterPro" id="IPR011993">
    <property type="entry name" value="PH-like_dom_sf"/>
</dbReference>
<dbReference type="Gene3D" id="2.30.29.30">
    <property type="entry name" value="Pleckstrin-homology domain (PH domain)/Phosphotyrosine-binding domain (PTB)"/>
    <property type="match status" value="1"/>
</dbReference>
<dbReference type="SUPFAM" id="SSF57903">
    <property type="entry name" value="FYVE/PHD zinc finger"/>
    <property type="match status" value="1"/>
</dbReference>
<feature type="domain" description="FYVE-type" evidence="6">
    <location>
        <begin position="836"/>
        <end position="899"/>
    </location>
</feature>
<dbReference type="InterPro" id="IPR017455">
    <property type="entry name" value="Znf_FYVE-rel"/>
</dbReference>
<dbReference type="SUPFAM" id="SSF50729">
    <property type="entry name" value="PH domain-like"/>
    <property type="match status" value="1"/>
</dbReference>
<dbReference type="PROSITE" id="PS50178">
    <property type="entry name" value="ZF_FYVE"/>
    <property type="match status" value="1"/>
</dbReference>
<dbReference type="InterPro" id="IPR013083">
    <property type="entry name" value="Znf_RING/FYVE/PHD"/>
</dbReference>
<dbReference type="Pfam" id="PF01363">
    <property type="entry name" value="FYVE"/>
    <property type="match status" value="1"/>
</dbReference>
<evidence type="ECO:0000256" key="4">
    <source>
        <dbReference type="PROSITE-ProRule" id="PRU00091"/>
    </source>
</evidence>
<dbReference type="Proteomes" id="UP000332933">
    <property type="component" value="Unassembled WGS sequence"/>
</dbReference>
<evidence type="ECO:0000313" key="8">
    <source>
        <dbReference type="EMBL" id="VFT79431.1"/>
    </source>
</evidence>
<evidence type="ECO:0000259" key="6">
    <source>
        <dbReference type="PROSITE" id="PS50178"/>
    </source>
</evidence>
<dbReference type="EMBL" id="VJMH01000240">
    <property type="protein sequence ID" value="KAF0717551.1"/>
    <property type="molecule type" value="Genomic_DNA"/>
</dbReference>
<dbReference type="InterPro" id="IPR011011">
    <property type="entry name" value="Znf_FYVE_PHD"/>
</dbReference>
<dbReference type="PANTHER" id="PTHR47794">
    <property type="entry name" value="VACUOLAR PROTEIN SORTING-ASSOCIATED PROTEIN 27"/>
    <property type="match status" value="1"/>
</dbReference>
<reference evidence="7" key="2">
    <citation type="submission" date="2019-06" db="EMBL/GenBank/DDBJ databases">
        <title>Genomics analysis of Aphanomyces spp. identifies a new class of oomycete effector associated with host adaptation.</title>
        <authorList>
            <person name="Gaulin E."/>
        </authorList>
    </citation>
    <scope>NUCLEOTIDE SEQUENCE</scope>
    <source>
        <strain evidence="7">CBS 578.67</strain>
    </source>
</reference>
<evidence type="ECO:0000256" key="1">
    <source>
        <dbReference type="ARBA" id="ARBA00022723"/>
    </source>
</evidence>
<dbReference type="PANTHER" id="PTHR47794:SF1">
    <property type="entry name" value="VACUOLAR PROTEIN SORTING-ASSOCIATED PROTEIN 27"/>
    <property type="match status" value="1"/>
</dbReference>
<dbReference type="SMART" id="SM00064">
    <property type="entry name" value="FYVE"/>
    <property type="match status" value="1"/>
</dbReference>
<dbReference type="InterPro" id="IPR000306">
    <property type="entry name" value="Znf_FYVE"/>
</dbReference>
<evidence type="ECO:0000313" key="9">
    <source>
        <dbReference type="Proteomes" id="UP000332933"/>
    </source>
</evidence>
<keyword evidence="1" id="KW-0479">Metal-binding</keyword>
<dbReference type="GO" id="GO:0043328">
    <property type="term" value="P:protein transport to vacuole involved in ubiquitin-dependent protein catabolic process via the multivesicular body sorting pathway"/>
    <property type="evidence" value="ECO:0007669"/>
    <property type="project" value="TreeGrafter"/>
</dbReference>
<dbReference type="OrthoDB" id="660555at2759"/>
<reference evidence="8 9" key="1">
    <citation type="submission" date="2019-03" db="EMBL/GenBank/DDBJ databases">
        <authorList>
            <person name="Gaulin E."/>
            <person name="Dumas B."/>
        </authorList>
    </citation>
    <scope>NUCLEOTIDE SEQUENCE [LARGE SCALE GENOMIC DNA]</scope>
    <source>
        <strain evidence="8">CBS 568.67</strain>
    </source>
</reference>